<dbReference type="Proteomes" id="UP000699975">
    <property type="component" value="Unassembled WGS sequence"/>
</dbReference>
<dbReference type="EMBL" id="JAGSPB010000001">
    <property type="protein sequence ID" value="MBV7264774.1"/>
    <property type="molecule type" value="Genomic_DNA"/>
</dbReference>
<dbReference type="Pfam" id="PF07475">
    <property type="entry name" value="Hpr_kinase_C"/>
    <property type="match status" value="1"/>
</dbReference>
<evidence type="ECO:0000259" key="1">
    <source>
        <dbReference type="Pfam" id="PF07475"/>
    </source>
</evidence>
<feature type="domain" description="HPr kinase/phosphorylase C-terminal" evidence="1">
    <location>
        <begin position="5"/>
        <end position="77"/>
    </location>
</feature>
<evidence type="ECO:0000313" key="3">
    <source>
        <dbReference type="Proteomes" id="UP000699975"/>
    </source>
</evidence>
<proteinExistence type="predicted"/>
<dbReference type="InterPro" id="IPR011104">
    <property type="entry name" value="Hpr_kin/Pase_C"/>
</dbReference>
<dbReference type="CDD" id="cd01918">
    <property type="entry name" value="HprK_C"/>
    <property type="match status" value="1"/>
</dbReference>
<protein>
    <submittedName>
        <fullName evidence="2">HPr kinase/phosphatase C-terminal domain-containing protein</fullName>
    </submittedName>
</protein>
<comment type="caution">
    <text evidence="2">The sequence shown here is derived from an EMBL/GenBank/DDBJ whole genome shotgun (WGS) entry which is preliminary data.</text>
</comment>
<keyword evidence="3" id="KW-1185">Reference proteome</keyword>
<sequence length="139" mass="14244">MTFRGTGVAIGSRALLLEGVPGTGKSSLALALIDRGAQLIGDDGVTLERHGEEVIATPPPNIAGLLEVRGVGLVELPTAQAVPVALILTLGEKGDRLPERVAIRDLLGVSVPVLPFLPGEIAPAQRAELALARHGLSGI</sequence>
<dbReference type="RefSeq" id="WP_218315311.1">
    <property type="nucleotide sequence ID" value="NZ_JAGSPB010000001.1"/>
</dbReference>
<name>A0ABS6SJB9_9SPHN</name>
<keyword evidence="2" id="KW-0418">Kinase</keyword>
<reference evidence="2 3" key="1">
    <citation type="submission" date="2021-04" db="EMBL/GenBank/DDBJ databases">
        <authorList>
            <person name="Pira H."/>
            <person name="Risdian C."/>
            <person name="Wink J."/>
        </authorList>
    </citation>
    <scope>NUCLEOTIDE SEQUENCE [LARGE SCALE GENOMIC DNA]</scope>
    <source>
        <strain evidence="2 3">WH131</strain>
    </source>
</reference>
<organism evidence="2 3">
    <name type="scientific">Erythrobacter ani</name>
    <dbReference type="NCBI Taxonomy" id="2827235"/>
    <lineage>
        <taxon>Bacteria</taxon>
        <taxon>Pseudomonadati</taxon>
        <taxon>Pseudomonadota</taxon>
        <taxon>Alphaproteobacteria</taxon>
        <taxon>Sphingomonadales</taxon>
        <taxon>Erythrobacteraceae</taxon>
        <taxon>Erythrobacter/Porphyrobacter group</taxon>
        <taxon>Erythrobacter</taxon>
    </lineage>
</organism>
<evidence type="ECO:0000313" key="2">
    <source>
        <dbReference type="EMBL" id="MBV7264774.1"/>
    </source>
</evidence>
<accession>A0ABS6SJB9</accession>
<dbReference type="GO" id="GO:0016301">
    <property type="term" value="F:kinase activity"/>
    <property type="evidence" value="ECO:0007669"/>
    <property type="project" value="UniProtKB-KW"/>
</dbReference>
<keyword evidence="2" id="KW-0808">Transferase</keyword>
<gene>
    <name evidence="2" type="ORF">KCG45_01115</name>
</gene>